<keyword evidence="1" id="KW-0472">Membrane</keyword>
<sequence>MTNPRLIALFTVPAVAFALLVSLVASHEQLWTSWPGTAVRFGGVVIVAVGLYALAARLDRRAPTR</sequence>
<reference evidence="2 3" key="1">
    <citation type="submission" date="2020-05" db="EMBL/GenBank/DDBJ databases">
        <title>Genome Sequencing of Type Strains.</title>
        <authorList>
            <person name="Lemaire J.F."/>
            <person name="Inderbitzin P."/>
            <person name="Gregorio O.A."/>
            <person name="Collins S.B."/>
            <person name="Wespe N."/>
            <person name="Knight-Connoni V."/>
        </authorList>
    </citation>
    <scope>NUCLEOTIDE SEQUENCE [LARGE SCALE GENOMIC DNA]</scope>
    <source>
        <strain evidence="2 3">ATCC 25174</strain>
    </source>
</reference>
<gene>
    <name evidence="2" type="ORF">HP550_21530</name>
</gene>
<keyword evidence="1" id="KW-0812">Transmembrane</keyword>
<organism evidence="2 3">
    <name type="scientific">Cellulomonas humilata</name>
    <dbReference type="NCBI Taxonomy" id="144055"/>
    <lineage>
        <taxon>Bacteria</taxon>
        <taxon>Bacillati</taxon>
        <taxon>Actinomycetota</taxon>
        <taxon>Actinomycetes</taxon>
        <taxon>Micrococcales</taxon>
        <taxon>Cellulomonadaceae</taxon>
        <taxon>Cellulomonas</taxon>
    </lineage>
</organism>
<evidence type="ECO:0000313" key="2">
    <source>
        <dbReference type="EMBL" id="NUU19834.1"/>
    </source>
</evidence>
<dbReference type="Proteomes" id="UP000565724">
    <property type="component" value="Unassembled WGS sequence"/>
</dbReference>
<dbReference type="RefSeq" id="WP_175349717.1">
    <property type="nucleotide sequence ID" value="NZ_JABMCI010000071.1"/>
</dbReference>
<keyword evidence="3" id="KW-1185">Reference proteome</keyword>
<evidence type="ECO:0008006" key="4">
    <source>
        <dbReference type="Google" id="ProtNLM"/>
    </source>
</evidence>
<dbReference type="AlphaFoldDB" id="A0A7Y6A7B1"/>
<evidence type="ECO:0000313" key="3">
    <source>
        <dbReference type="Proteomes" id="UP000565724"/>
    </source>
</evidence>
<proteinExistence type="predicted"/>
<comment type="caution">
    <text evidence="2">The sequence shown here is derived from an EMBL/GenBank/DDBJ whole genome shotgun (WGS) entry which is preliminary data.</text>
</comment>
<dbReference type="EMBL" id="JABMCI010000071">
    <property type="protein sequence ID" value="NUU19834.1"/>
    <property type="molecule type" value="Genomic_DNA"/>
</dbReference>
<accession>A0A7Y6A7B1</accession>
<evidence type="ECO:0000256" key="1">
    <source>
        <dbReference type="SAM" id="Phobius"/>
    </source>
</evidence>
<name>A0A7Y6A7B1_9CELL</name>
<feature type="transmembrane region" description="Helical" evidence="1">
    <location>
        <begin position="36"/>
        <end position="55"/>
    </location>
</feature>
<keyword evidence="1" id="KW-1133">Transmembrane helix</keyword>
<protein>
    <recommendedName>
        <fullName evidence="4">DUF3180 domain-containing protein</fullName>
    </recommendedName>
</protein>